<evidence type="ECO:0000259" key="2">
    <source>
        <dbReference type="Pfam" id="PF02179"/>
    </source>
</evidence>
<dbReference type="PROSITE" id="PS50096">
    <property type="entry name" value="IQ"/>
    <property type="match status" value="1"/>
</dbReference>
<feature type="non-terminal residue" evidence="3">
    <location>
        <position position="176"/>
    </location>
</feature>
<dbReference type="CDD" id="cd23767">
    <property type="entry name" value="IQCD"/>
    <property type="match status" value="1"/>
</dbReference>
<dbReference type="InterPro" id="IPR036533">
    <property type="entry name" value="BAG_dom_sf"/>
</dbReference>
<dbReference type="AlphaFoldDB" id="A0A067PX93"/>
<evidence type="ECO:0000313" key="4">
    <source>
        <dbReference type="Proteomes" id="UP000027265"/>
    </source>
</evidence>
<sequence length="176" mass="19096">PSHSPSPSPGLAQPKSSPSPSPQPKIPTPAPEQTEAAIKIQSAYRQYAHRRSALSQIDQIRQQFQTLKSSFRMPAKVDFTIEDGKVVTVDTTKISTPNTPLHPDPTTFGADRSIGSSSSQPKLAFTPNNVPLHAYDEELNRLLGKLDAIESGGDGGVREKRKGCVRDVESEAVRIE</sequence>
<evidence type="ECO:0000256" key="1">
    <source>
        <dbReference type="SAM" id="MobiDB-lite"/>
    </source>
</evidence>
<feature type="region of interest" description="Disordered" evidence="1">
    <location>
        <begin position="1"/>
        <end position="33"/>
    </location>
</feature>
<proteinExistence type="predicted"/>
<dbReference type="SUPFAM" id="SSF63491">
    <property type="entry name" value="BAG domain"/>
    <property type="match status" value="1"/>
</dbReference>
<reference evidence="4" key="1">
    <citation type="journal article" date="2014" name="Proc. Natl. Acad. Sci. U.S.A.">
        <title>Extensive sampling of basidiomycete genomes demonstrates inadequacy of the white-rot/brown-rot paradigm for wood decay fungi.</title>
        <authorList>
            <person name="Riley R."/>
            <person name="Salamov A.A."/>
            <person name="Brown D.W."/>
            <person name="Nagy L.G."/>
            <person name="Floudas D."/>
            <person name="Held B.W."/>
            <person name="Levasseur A."/>
            <person name="Lombard V."/>
            <person name="Morin E."/>
            <person name="Otillar R."/>
            <person name="Lindquist E.A."/>
            <person name="Sun H."/>
            <person name="LaButti K.M."/>
            <person name="Schmutz J."/>
            <person name="Jabbour D."/>
            <person name="Luo H."/>
            <person name="Baker S.E."/>
            <person name="Pisabarro A.G."/>
            <person name="Walton J.D."/>
            <person name="Blanchette R.A."/>
            <person name="Henrissat B."/>
            <person name="Martin F."/>
            <person name="Cullen D."/>
            <person name="Hibbett D.S."/>
            <person name="Grigoriev I.V."/>
        </authorList>
    </citation>
    <scope>NUCLEOTIDE SEQUENCE [LARGE SCALE GENOMIC DNA]</scope>
    <source>
        <strain evidence="4">MUCL 33604</strain>
    </source>
</reference>
<keyword evidence="4" id="KW-1185">Reference proteome</keyword>
<dbReference type="InterPro" id="IPR003103">
    <property type="entry name" value="BAG_domain"/>
</dbReference>
<dbReference type="STRING" id="933084.A0A067PX93"/>
<organism evidence="3 4">
    <name type="scientific">Jaapia argillacea MUCL 33604</name>
    <dbReference type="NCBI Taxonomy" id="933084"/>
    <lineage>
        <taxon>Eukaryota</taxon>
        <taxon>Fungi</taxon>
        <taxon>Dikarya</taxon>
        <taxon>Basidiomycota</taxon>
        <taxon>Agaricomycotina</taxon>
        <taxon>Agaricomycetes</taxon>
        <taxon>Agaricomycetidae</taxon>
        <taxon>Jaapiales</taxon>
        <taxon>Jaapiaceae</taxon>
        <taxon>Jaapia</taxon>
    </lineage>
</organism>
<dbReference type="HOGENOM" id="CLU_113961_0_0_1"/>
<dbReference type="Gene3D" id="1.20.58.120">
    <property type="entry name" value="BAG domain"/>
    <property type="match status" value="1"/>
</dbReference>
<accession>A0A067PX93</accession>
<protein>
    <recommendedName>
        <fullName evidence="2">BAG domain-containing protein</fullName>
    </recommendedName>
</protein>
<dbReference type="Proteomes" id="UP000027265">
    <property type="component" value="Unassembled WGS sequence"/>
</dbReference>
<feature type="domain" description="BAG" evidence="2">
    <location>
        <begin position="135"/>
        <end position="170"/>
    </location>
</feature>
<dbReference type="GO" id="GO:0051087">
    <property type="term" value="F:protein-folding chaperone binding"/>
    <property type="evidence" value="ECO:0007669"/>
    <property type="project" value="InterPro"/>
</dbReference>
<dbReference type="OrthoDB" id="333905at2759"/>
<gene>
    <name evidence="3" type="ORF">JAAARDRAFT_103805</name>
</gene>
<name>A0A067PX93_9AGAM</name>
<dbReference type="EMBL" id="KL197723">
    <property type="protein sequence ID" value="KDQ55907.1"/>
    <property type="molecule type" value="Genomic_DNA"/>
</dbReference>
<dbReference type="Pfam" id="PF02179">
    <property type="entry name" value="BAG"/>
    <property type="match status" value="1"/>
</dbReference>
<feature type="non-terminal residue" evidence="3">
    <location>
        <position position="1"/>
    </location>
</feature>
<dbReference type="InParanoid" id="A0A067PX93"/>
<evidence type="ECO:0000313" key="3">
    <source>
        <dbReference type="EMBL" id="KDQ55907.1"/>
    </source>
</evidence>
<feature type="compositionally biased region" description="Pro residues" evidence="1">
    <location>
        <begin position="17"/>
        <end position="30"/>
    </location>
</feature>